<protein>
    <submittedName>
        <fullName evidence="1">Uncharacterized protein</fullName>
    </submittedName>
</protein>
<gene>
    <name evidence="1" type="ORF">PYW08_011732</name>
</gene>
<evidence type="ECO:0000313" key="1">
    <source>
        <dbReference type="EMBL" id="KAJ8719557.1"/>
    </source>
</evidence>
<proteinExistence type="predicted"/>
<keyword evidence="2" id="KW-1185">Reference proteome</keyword>
<organism evidence="1 2">
    <name type="scientific">Mythimna loreyi</name>
    <dbReference type="NCBI Taxonomy" id="667449"/>
    <lineage>
        <taxon>Eukaryota</taxon>
        <taxon>Metazoa</taxon>
        <taxon>Ecdysozoa</taxon>
        <taxon>Arthropoda</taxon>
        <taxon>Hexapoda</taxon>
        <taxon>Insecta</taxon>
        <taxon>Pterygota</taxon>
        <taxon>Neoptera</taxon>
        <taxon>Endopterygota</taxon>
        <taxon>Lepidoptera</taxon>
        <taxon>Glossata</taxon>
        <taxon>Ditrysia</taxon>
        <taxon>Noctuoidea</taxon>
        <taxon>Noctuidae</taxon>
        <taxon>Noctuinae</taxon>
        <taxon>Hadenini</taxon>
        <taxon>Mythimna</taxon>
    </lineage>
</organism>
<sequence>MSKFICLMLCIIGASSYVRANPTLRDLLIPISQECFKEFPRDSVDVVNKAAETGDAELLDPCFSGCVFKKAGFINDKGEYDTNSALINLRKLVTDDEQYAGLAAATNLCTSVQDTVTDGEAGCERGARLSACLLQQRDYISI</sequence>
<evidence type="ECO:0000313" key="2">
    <source>
        <dbReference type="Proteomes" id="UP001231649"/>
    </source>
</evidence>
<dbReference type="EMBL" id="CM056779">
    <property type="protein sequence ID" value="KAJ8719557.1"/>
    <property type="molecule type" value="Genomic_DNA"/>
</dbReference>
<comment type="caution">
    <text evidence="1">The sequence shown here is derived from an EMBL/GenBank/DDBJ whole genome shotgun (WGS) entry which is preliminary data.</text>
</comment>
<reference evidence="1" key="1">
    <citation type="submission" date="2023-03" db="EMBL/GenBank/DDBJ databases">
        <title>Chromosome-level genomes of two armyworms, Mythimna separata and Mythimna loreyi, provide insights into the biosynthesis and reception of sex pheromones.</title>
        <authorList>
            <person name="Zhao H."/>
        </authorList>
    </citation>
    <scope>NUCLEOTIDE SEQUENCE</scope>
    <source>
        <strain evidence="1">BeijingLab</strain>
    </source>
</reference>
<name>A0ACC2QMC6_9NEOP</name>
<accession>A0ACC2QMC6</accession>
<dbReference type="Proteomes" id="UP001231649">
    <property type="component" value="Chromosome 3"/>
</dbReference>